<evidence type="ECO:0000313" key="4">
    <source>
        <dbReference type="EMBL" id="SKA35872.1"/>
    </source>
</evidence>
<dbReference type="PANTHER" id="PTHR30273">
    <property type="entry name" value="PERIPLASMIC SIGNAL SENSOR AND SIGMA FACTOR ACTIVATOR FECR-RELATED"/>
    <property type="match status" value="1"/>
</dbReference>
<keyword evidence="1" id="KW-0812">Transmembrane</keyword>
<dbReference type="InterPro" id="IPR012373">
    <property type="entry name" value="Ferrdict_sens_TM"/>
</dbReference>
<feature type="transmembrane region" description="Helical" evidence="1">
    <location>
        <begin position="85"/>
        <end position="104"/>
    </location>
</feature>
<name>A0A1T4T601_9BACT</name>
<dbReference type="OrthoDB" id="1452822at2"/>
<dbReference type="STRING" id="634771.SAMN04488128_10419"/>
<dbReference type="PANTHER" id="PTHR30273:SF2">
    <property type="entry name" value="PROTEIN FECR"/>
    <property type="match status" value="1"/>
</dbReference>
<proteinExistence type="predicted"/>
<dbReference type="Pfam" id="PF16344">
    <property type="entry name" value="FecR_C"/>
    <property type="match status" value="1"/>
</dbReference>
<organism evidence="4 5">
    <name type="scientific">Chitinophaga eiseniae</name>
    <dbReference type="NCBI Taxonomy" id="634771"/>
    <lineage>
        <taxon>Bacteria</taxon>
        <taxon>Pseudomonadati</taxon>
        <taxon>Bacteroidota</taxon>
        <taxon>Chitinophagia</taxon>
        <taxon>Chitinophagales</taxon>
        <taxon>Chitinophagaceae</taxon>
        <taxon>Chitinophaga</taxon>
    </lineage>
</organism>
<feature type="domain" description="Protein FecR C-terminal" evidence="3">
    <location>
        <begin position="251"/>
        <end position="318"/>
    </location>
</feature>
<dbReference type="GO" id="GO:0016989">
    <property type="term" value="F:sigma factor antagonist activity"/>
    <property type="evidence" value="ECO:0007669"/>
    <property type="project" value="TreeGrafter"/>
</dbReference>
<gene>
    <name evidence="4" type="ORF">SAMN04488128_10419</name>
</gene>
<keyword evidence="1" id="KW-0472">Membrane</keyword>
<dbReference type="PIRSF" id="PIRSF018266">
    <property type="entry name" value="FecR"/>
    <property type="match status" value="1"/>
</dbReference>
<keyword evidence="1" id="KW-1133">Transmembrane helix</keyword>
<dbReference type="InterPro" id="IPR006860">
    <property type="entry name" value="FecR"/>
</dbReference>
<sequence>MALSDEEINELITSFLSGEASPGEAIILENWKRARPENQELFEKISLIWQKIDGEIYAPLPASAAWEKIKTVRKLQKQRRQNLRLLIRIAAMVVIVITCTHFIMRYSVQPPKEQPQLCLYSIDALHKDTLPDKSVVEMDAGASLQYYETANRRRVVVKGRSWFQVKRISKQPFEVEAGSLTIKVLGTTFQVVNEKNDQHVSVTCGSVLVTSPRDSVVLKAGQSAMYLTTTGELRLYEKTELPVPAANPRQFHFVNSTLADICRQLADVYGTKIILADSTLQQLTMSADFRNESLDNIMNVVSATLSIQYHHSNDSIILNAKRTH</sequence>
<dbReference type="EMBL" id="FUWZ01000004">
    <property type="protein sequence ID" value="SKA35872.1"/>
    <property type="molecule type" value="Genomic_DNA"/>
</dbReference>
<dbReference type="Gene3D" id="2.60.120.1440">
    <property type="match status" value="1"/>
</dbReference>
<evidence type="ECO:0000259" key="3">
    <source>
        <dbReference type="Pfam" id="PF16344"/>
    </source>
</evidence>
<feature type="domain" description="FecR protein" evidence="2">
    <location>
        <begin position="129"/>
        <end position="207"/>
    </location>
</feature>
<protein>
    <submittedName>
        <fullName evidence="4">Ferric-dicitrate binding protein FerR, regulates iron transport through sigma-19</fullName>
    </submittedName>
</protein>
<dbReference type="Proteomes" id="UP000190367">
    <property type="component" value="Unassembled WGS sequence"/>
</dbReference>
<accession>A0A1T4T601</accession>
<dbReference type="Pfam" id="PF04773">
    <property type="entry name" value="FecR"/>
    <property type="match status" value="1"/>
</dbReference>
<evidence type="ECO:0000259" key="2">
    <source>
        <dbReference type="Pfam" id="PF04773"/>
    </source>
</evidence>
<dbReference type="InterPro" id="IPR032508">
    <property type="entry name" value="FecR_C"/>
</dbReference>
<reference evidence="5" key="1">
    <citation type="submission" date="2017-02" db="EMBL/GenBank/DDBJ databases">
        <authorList>
            <person name="Varghese N."/>
            <person name="Submissions S."/>
        </authorList>
    </citation>
    <scope>NUCLEOTIDE SEQUENCE [LARGE SCALE GENOMIC DNA]</scope>
    <source>
        <strain evidence="5">DSM 22224</strain>
    </source>
</reference>
<evidence type="ECO:0000256" key="1">
    <source>
        <dbReference type="SAM" id="Phobius"/>
    </source>
</evidence>
<keyword evidence="5" id="KW-1185">Reference proteome</keyword>
<evidence type="ECO:0000313" key="5">
    <source>
        <dbReference type="Proteomes" id="UP000190367"/>
    </source>
</evidence>
<dbReference type="AlphaFoldDB" id="A0A1T4T601"/>
<dbReference type="RefSeq" id="WP_159456134.1">
    <property type="nucleotide sequence ID" value="NZ_FUWZ01000004.1"/>
</dbReference>
<dbReference type="Gene3D" id="3.55.50.30">
    <property type="match status" value="1"/>
</dbReference>